<reference evidence="3 4" key="1">
    <citation type="submission" date="2020-02" db="EMBL/GenBank/DDBJ databases">
        <title>Comparative genomics of the hypocrealean fungal genus Beauvera.</title>
        <authorList>
            <person name="Showalter D.N."/>
            <person name="Bushley K.E."/>
            <person name="Rehner S.A."/>
        </authorList>
    </citation>
    <scope>NUCLEOTIDE SEQUENCE [LARGE SCALE GENOMIC DNA]</scope>
    <source>
        <strain evidence="3 4">ARSEF4384</strain>
    </source>
</reference>
<accession>A0AAW0RQS5</accession>
<dbReference type="AlphaFoldDB" id="A0AAW0RQS5"/>
<comment type="caution">
    <text evidence="3">The sequence shown here is derived from an EMBL/GenBank/DDBJ whole genome shotgun (WGS) entry which is preliminary data.</text>
</comment>
<evidence type="ECO:0008006" key="5">
    <source>
        <dbReference type="Google" id="ProtNLM"/>
    </source>
</evidence>
<dbReference type="Gene3D" id="1.25.40.20">
    <property type="entry name" value="Ankyrin repeat-containing domain"/>
    <property type="match status" value="1"/>
</dbReference>
<evidence type="ECO:0000256" key="2">
    <source>
        <dbReference type="ARBA" id="ARBA00023043"/>
    </source>
</evidence>
<dbReference type="SUPFAM" id="SSF48403">
    <property type="entry name" value="Ankyrin repeat"/>
    <property type="match status" value="1"/>
</dbReference>
<dbReference type="EMBL" id="JAAHCF010000385">
    <property type="protein sequence ID" value="KAK8144470.1"/>
    <property type="molecule type" value="Genomic_DNA"/>
</dbReference>
<sequence length="137" mass="15011">MLPAAIANGVYPVVHRFLEEGIQINAFLENGMTPLMVAGKGGLRGDCWTALAMAARCGHDEIVSRLLECEAIDTDVISTETDTTSPASSPGSLLGMLEQEWYYEWQNNTSQKQGHALFWAVVQGRVRCVLALLQSDR</sequence>
<dbReference type="Proteomes" id="UP001397290">
    <property type="component" value="Unassembled WGS sequence"/>
</dbReference>
<proteinExistence type="predicted"/>
<evidence type="ECO:0000313" key="4">
    <source>
        <dbReference type="Proteomes" id="UP001397290"/>
    </source>
</evidence>
<dbReference type="InterPro" id="IPR002110">
    <property type="entry name" value="Ankyrin_rpt"/>
</dbReference>
<keyword evidence="4" id="KW-1185">Reference proteome</keyword>
<evidence type="ECO:0000313" key="3">
    <source>
        <dbReference type="EMBL" id="KAK8144470.1"/>
    </source>
</evidence>
<keyword evidence="2" id="KW-0040">ANK repeat</keyword>
<dbReference type="Pfam" id="PF00023">
    <property type="entry name" value="Ank"/>
    <property type="match status" value="1"/>
</dbReference>
<keyword evidence="1" id="KW-0677">Repeat</keyword>
<dbReference type="PANTHER" id="PTHR24198">
    <property type="entry name" value="ANKYRIN REPEAT AND PROTEIN KINASE DOMAIN-CONTAINING PROTEIN"/>
    <property type="match status" value="1"/>
</dbReference>
<dbReference type="InterPro" id="IPR036770">
    <property type="entry name" value="Ankyrin_rpt-contain_sf"/>
</dbReference>
<protein>
    <recommendedName>
        <fullName evidence="5">Ankyrin repeat protein</fullName>
    </recommendedName>
</protein>
<name>A0AAW0RQS5_9HYPO</name>
<dbReference type="PANTHER" id="PTHR24198:SF165">
    <property type="entry name" value="ANKYRIN REPEAT-CONTAINING PROTEIN-RELATED"/>
    <property type="match status" value="1"/>
</dbReference>
<evidence type="ECO:0000256" key="1">
    <source>
        <dbReference type="ARBA" id="ARBA00022737"/>
    </source>
</evidence>
<organism evidence="3 4">
    <name type="scientific">Beauveria asiatica</name>
    <dbReference type="NCBI Taxonomy" id="1069075"/>
    <lineage>
        <taxon>Eukaryota</taxon>
        <taxon>Fungi</taxon>
        <taxon>Dikarya</taxon>
        <taxon>Ascomycota</taxon>
        <taxon>Pezizomycotina</taxon>
        <taxon>Sordariomycetes</taxon>
        <taxon>Hypocreomycetidae</taxon>
        <taxon>Hypocreales</taxon>
        <taxon>Cordycipitaceae</taxon>
        <taxon>Beauveria</taxon>
    </lineage>
</organism>
<gene>
    <name evidence="3" type="ORF">G3M48_005764</name>
</gene>